<protein>
    <submittedName>
        <fullName evidence="1">Uncharacterized protein</fullName>
    </submittedName>
</protein>
<proteinExistence type="predicted"/>
<accession>A0A1Y6CDW2</accession>
<dbReference type="STRING" id="1513793.SAMN06296036_11581"/>
<dbReference type="EMBL" id="FWZT01000015">
    <property type="protein sequence ID" value="SMF49486.1"/>
    <property type="molecule type" value="Genomic_DNA"/>
</dbReference>
<dbReference type="AlphaFoldDB" id="A0A1Y6CDW2"/>
<name>A0A1Y6CDW2_9BACT</name>
<reference evidence="2" key="1">
    <citation type="submission" date="2017-04" db="EMBL/GenBank/DDBJ databases">
        <authorList>
            <person name="Varghese N."/>
            <person name="Submissions S."/>
        </authorList>
    </citation>
    <scope>NUCLEOTIDE SEQUENCE [LARGE SCALE GENOMIC DNA]</scope>
    <source>
        <strain evidence="2">RKEM611</strain>
    </source>
</reference>
<evidence type="ECO:0000313" key="2">
    <source>
        <dbReference type="Proteomes" id="UP000192907"/>
    </source>
</evidence>
<dbReference type="Proteomes" id="UP000192907">
    <property type="component" value="Unassembled WGS sequence"/>
</dbReference>
<organism evidence="1 2">
    <name type="scientific">Pseudobacteriovorax antillogorgiicola</name>
    <dbReference type="NCBI Taxonomy" id="1513793"/>
    <lineage>
        <taxon>Bacteria</taxon>
        <taxon>Pseudomonadati</taxon>
        <taxon>Bdellovibrionota</taxon>
        <taxon>Oligoflexia</taxon>
        <taxon>Oligoflexales</taxon>
        <taxon>Pseudobacteriovoracaceae</taxon>
        <taxon>Pseudobacteriovorax</taxon>
    </lineage>
</organism>
<sequence>MQDQKQTKLSENLTVKVIDAKGLDGCKFLFETSDGRRMQPINLDPTLEQDGLKLEVQVEPTQGMMSICMAGPMVKVLSAKKL</sequence>
<gene>
    <name evidence="1" type="ORF">SAMN06296036_11581</name>
</gene>
<keyword evidence="2" id="KW-1185">Reference proteome</keyword>
<evidence type="ECO:0000313" key="1">
    <source>
        <dbReference type="EMBL" id="SMF49486.1"/>
    </source>
</evidence>